<evidence type="ECO:0000313" key="2">
    <source>
        <dbReference type="EMBL" id="MPC33484.1"/>
    </source>
</evidence>
<gene>
    <name evidence="2" type="ORF">E2C01_026838</name>
</gene>
<reference evidence="2 3" key="1">
    <citation type="submission" date="2019-05" db="EMBL/GenBank/DDBJ databases">
        <title>Another draft genome of Portunus trituberculatus and its Hox gene families provides insights of decapod evolution.</title>
        <authorList>
            <person name="Jeong J.-H."/>
            <person name="Song I."/>
            <person name="Kim S."/>
            <person name="Choi T."/>
            <person name="Kim D."/>
            <person name="Ryu S."/>
            <person name="Kim W."/>
        </authorList>
    </citation>
    <scope>NUCLEOTIDE SEQUENCE [LARGE SCALE GENOMIC DNA]</scope>
    <source>
        <tissue evidence="2">Muscle</tissue>
    </source>
</reference>
<dbReference type="Proteomes" id="UP000324222">
    <property type="component" value="Unassembled WGS sequence"/>
</dbReference>
<sequence length="299" mass="33223">MLRGTPWIPALLLDTLLSVLSVVGEASGGFTLEQGIPHFNTKPYFLPPPARNVTALEGQSAYLHCRVAQLGDKKERRGGRGRLGEAWARREWAGRGGMVEAWAGRGLGWKRRNGRGRVRDVWVGRGRVEDDGLGEAWWESIEDTFHCQCLVHGAQRALSHGELFSMTEDGDASHEVCPPHPLEDTFHCQCLVHGAQRALTHGELFSMTEDGDASAPVQARGPRRSNIFTLTQTHHELTHHTPFFKHQHVVCPPHPLEDTSHCQCVLVHGAQRALTHGELFSSIGYSCAIAMRRFATEIR</sequence>
<protein>
    <submittedName>
        <fullName evidence="2">Uncharacterized protein</fullName>
    </submittedName>
</protein>
<organism evidence="2 3">
    <name type="scientific">Portunus trituberculatus</name>
    <name type="common">Swimming crab</name>
    <name type="synonym">Neptunus trituberculatus</name>
    <dbReference type="NCBI Taxonomy" id="210409"/>
    <lineage>
        <taxon>Eukaryota</taxon>
        <taxon>Metazoa</taxon>
        <taxon>Ecdysozoa</taxon>
        <taxon>Arthropoda</taxon>
        <taxon>Crustacea</taxon>
        <taxon>Multicrustacea</taxon>
        <taxon>Malacostraca</taxon>
        <taxon>Eumalacostraca</taxon>
        <taxon>Eucarida</taxon>
        <taxon>Decapoda</taxon>
        <taxon>Pleocyemata</taxon>
        <taxon>Brachyura</taxon>
        <taxon>Eubrachyura</taxon>
        <taxon>Portunoidea</taxon>
        <taxon>Portunidae</taxon>
        <taxon>Portuninae</taxon>
        <taxon>Portunus</taxon>
    </lineage>
</organism>
<evidence type="ECO:0000256" key="1">
    <source>
        <dbReference type="SAM" id="SignalP"/>
    </source>
</evidence>
<name>A0A5B7EM37_PORTR</name>
<dbReference type="AlphaFoldDB" id="A0A5B7EM37"/>
<comment type="caution">
    <text evidence="2">The sequence shown here is derived from an EMBL/GenBank/DDBJ whole genome shotgun (WGS) entry which is preliminary data.</text>
</comment>
<feature type="signal peptide" evidence="1">
    <location>
        <begin position="1"/>
        <end position="28"/>
    </location>
</feature>
<evidence type="ECO:0000313" key="3">
    <source>
        <dbReference type="Proteomes" id="UP000324222"/>
    </source>
</evidence>
<feature type="chain" id="PRO_5022689330" evidence="1">
    <location>
        <begin position="29"/>
        <end position="299"/>
    </location>
</feature>
<dbReference type="EMBL" id="VSRR010002843">
    <property type="protein sequence ID" value="MPC33484.1"/>
    <property type="molecule type" value="Genomic_DNA"/>
</dbReference>
<proteinExistence type="predicted"/>
<accession>A0A5B7EM37</accession>
<keyword evidence="1" id="KW-0732">Signal</keyword>
<keyword evidence="3" id="KW-1185">Reference proteome</keyword>
<dbReference type="OrthoDB" id="190835at2759"/>